<evidence type="ECO:0000256" key="3">
    <source>
        <dbReference type="ARBA" id="ARBA00023163"/>
    </source>
</evidence>
<feature type="region of interest" description="Disordered" evidence="4">
    <location>
        <begin position="262"/>
        <end position="283"/>
    </location>
</feature>
<dbReference type="InterPro" id="IPR011663">
    <property type="entry name" value="UTRA"/>
</dbReference>
<dbReference type="InterPro" id="IPR000524">
    <property type="entry name" value="Tscrpt_reg_HTH_GntR"/>
</dbReference>
<gene>
    <name evidence="6" type="ORF">H7K45_06410</name>
</gene>
<sequence>MTDDAPHDGAPPRSKGSPRALRYQHVYDLVVALIDEQGMREGDQLPSTAELAEMAGVSVISVRRALDELTRSGKIVRHQGVGTFVAPERLVSEPSRPGALLETLRGRGGEVELDTRLVAMIVGLPSAKHAAALGIDAGQPVWEISRLRLLGSAPKVLEKAVLPLSIVPSLDENRIADGGSLYEFLSERYGLTDDFVEQVFEVDQPNSWERTHLQLSAKASVVRIRGISVNAAGIAFDSFQQTYPAREFLFYVSGSSGPRLMEHDDGGPWSVRPLGTPPPAPTD</sequence>
<dbReference type="InterPro" id="IPR036390">
    <property type="entry name" value="WH_DNA-bd_sf"/>
</dbReference>
<dbReference type="Pfam" id="PF07702">
    <property type="entry name" value="UTRA"/>
    <property type="match status" value="1"/>
</dbReference>
<organism evidence="6 7">
    <name type="scientific">Mycobacterium yunnanensis</name>
    <dbReference type="NCBI Taxonomy" id="368477"/>
    <lineage>
        <taxon>Bacteria</taxon>
        <taxon>Bacillati</taxon>
        <taxon>Actinomycetota</taxon>
        <taxon>Actinomycetes</taxon>
        <taxon>Mycobacteriales</taxon>
        <taxon>Mycobacteriaceae</taxon>
        <taxon>Mycobacterium</taxon>
    </lineage>
</organism>
<keyword evidence="1" id="KW-0805">Transcription regulation</keyword>
<evidence type="ECO:0000256" key="2">
    <source>
        <dbReference type="ARBA" id="ARBA00023125"/>
    </source>
</evidence>
<evidence type="ECO:0000313" key="6">
    <source>
        <dbReference type="EMBL" id="MCV7420165.1"/>
    </source>
</evidence>
<dbReference type="Gene3D" id="1.10.10.10">
    <property type="entry name" value="Winged helix-like DNA-binding domain superfamily/Winged helix DNA-binding domain"/>
    <property type="match status" value="1"/>
</dbReference>
<keyword evidence="3" id="KW-0804">Transcription</keyword>
<reference evidence="6" key="1">
    <citation type="submission" date="2020-07" db="EMBL/GenBank/DDBJ databases">
        <authorList>
            <person name="Pettersson B.M.F."/>
            <person name="Behra P.R.K."/>
            <person name="Ramesh M."/>
            <person name="Das S."/>
            <person name="Dasgupta S."/>
            <person name="Kirsebom L.A."/>
        </authorList>
    </citation>
    <scope>NUCLEOTIDE SEQUENCE</scope>
    <source>
        <strain evidence="6">DSM 44838</strain>
    </source>
</reference>
<dbReference type="GO" id="GO:0003700">
    <property type="term" value="F:DNA-binding transcription factor activity"/>
    <property type="evidence" value="ECO:0007669"/>
    <property type="project" value="InterPro"/>
</dbReference>
<dbReference type="PANTHER" id="PTHR44846">
    <property type="entry name" value="MANNOSYL-D-GLYCERATE TRANSPORT/METABOLISM SYSTEM REPRESSOR MNGR-RELATED"/>
    <property type="match status" value="1"/>
</dbReference>
<feature type="domain" description="HTH gntR-type" evidence="5">
    <location>
        <begin position="20"/>
        <end position="88"/>
    </location>
</feature>
<accession>A0A9X2YYZ6</accession>
<dbReference type="SUPFAM" id="SSF64288">
    <property type="entry name" value="Chorismate lyase-like"/>
    <property type="match status" value="1"/>
</dbReference>
<dbReference type="PANTHER" id="PTHR44846:SF1">
    <property type="entry name" value="MANNOSYL-D-GLYCERATE TRANSPORT_METABOLISM SYSTEM REPRESSOR MNGR-RELATED"/>
    <property type="match status" value="1"/>
</dbReference>
<dbReference type="InterPro" id="IPR036388">
    <property type="entry name" value="WH-like_DNA-bd_sf"/>
</dbReference>
<dbReference type="EMBL" id="JACKVK010000004">
    <property type="protein sequence ID" value="MCV7420165.1"/>
    <property type="molecule type" value="Genomic_DNA"/>
</dbReference>
<dbReference type="GO" id="GO:0003677">
    <property type="term" value="F:DNA binding"/>
    <property type="evidence" value="ECO:0007669"/>
    <property type="project" value="UniProtKB-KW"/>
</dbReference>
<dbReference type="CDD" id="cd07377">
    <property type="entry name" value="WHTH_GntR"/>
    <property type="match status" value="1"/>
</dbReference>
<reference evidence="6" key="2">
    <citation type="journal article" date="2022" name="BMC Genomics">
        <title>Comparative genome analysis of mycobacteria focusing on tRNA and non-coding RNA.</title>
        <authorList>
            <person name="Behra P.R.K."/>
            <person name="Pettersson B.M.F."/>
            <person name="Ramesh M."/>
            <person name="Das S."/>
            <person name="Dasgupta S."/>
            <person name="Kirsebom L.A."/>
        </authorList>
    </citation>
    <scope>NUCLEOTIDE SEQUENCE</scope>
    <source>
        <strain evidence="6">DSM 44838</strain>
    </source>
</reference>
<dbReference type="SMART" id="SM00866">
    <property type="entry name" value="UTRA"/>
    <property type="match status" value="1"/>
</dbReference>
<dbReference type="GO" id="GO:0045892">
    <property type="term" value="P:negative regulation of DNA-templated transcription"/>
    <property type="evidence" value="ECO:0007669"/>
    <property type="project" value="TreeGrafter"/>
</dbReference>
<dbReference type="InterPro" id="IPR028978">
    <property type="entry name" value="Chorismate_lyase_/UTRA_dom_sf"/>
</dbReference>
<evidence type="ECO:0000256" key="1">
    <source>
        <dbReference type="ARBA" id="ARBA00023015"/>
    </source>
</evidence>
<dbReference type="RefSeq" id="WP_263994945.1">
    <property type="nucleotide sequence ID" value="NZ_JACKVK010000004.1"/>
</dbReference>
<dbReference type="AlphaFoldDB" id="A0A9X2YYZ6"/>
<evidence type="ECO:0000256" key="4">
    <source>
        <dbReference type="SAM" id="MobiDB-lite"/>
    </source>
</evidence>
<keyword evidence="7" id="KW-1185">Reference proteome</keyword>
<dbReference type="PROSITE" id="PS50949">
    <property type="entry name" value="HTH_GNTR"/>
    <property type="match status" value="1"/>
</dbReference>
<name>A0A9X2YYZ6_9MYCO</name>
<dbReference type="Proteomes" id="UP001141629">
    <property type="component" value="Unassembled WGS sequence"/>
</dbReference>
<dbReference type="SMART" id="SM00345">
    <property type="entry name" value="HTH_GNTR"/>
    <property type="match status" value="1"/>
</dbReference>
<evidence type="ECO:0000259" key="5">
    <source>
        <dbReference type="PROSITE" id="PS50949"/>
    </source>
</evidence>
<protein>
    <submittedName>
        <fullName evidence="6">GntR family transcriptional regulator</fullName>
    </submittedName>
</protein>
<keyword evidence="2" id="KW-0238">DNA-binding</keyword>
<proteinExistence type="predicted"/>
<dbReference type="Pfam" id="PF00392">
    <property type="entry name" value="GntR"/>
    <property type="match status" value="1"/>
</dbReference>
<dbReference type="Gene3D" id="3.40.1410.10">
    <property type="entry name" value="Chorismate lyase-like"/>
    <property type="match status" value="1"/>
</dbReference>
<dbReference type="SUPFAM" id="SSF46785">
    <property type="entry name" value="Winged helix' DNA-binding domain"/>
    <property type="match status" value="1"/>
</dbReference>
<comment type="caution">
    <text evidence="6">The sequence shown here is derived from an EMBL/GenBank/DDBJ whole genome shotgun (WGS) entry which is preliminary data.</text>
</comment>
<evidence type="ECO:0000313" key="7">
    <source>
        <dbReference type="Proteomes" id="UP001141629"/>
    </source>
</evidence>
<dbReference type="InterPro" id="IPR050679">
    <property type="entry name" value="Bact_HTH_transcr_reg"/>
</dbReference>